<protein>
    <recommendedName>
        <fullName evidence="11 12">Replicative DNA helicase</fullName>
        <ecNumber evidence="11 12">5.6.2.3</ecNumber>
    </recommendedName>
</protein>
<gene>
    <name evidence="14" type="primary">dnaB</name>
    <name evidence="14" type="ORF">ABNO82_00710</name>
</gene>
<dbReference type="Pfam" id="PF00772">
    <property type="entry name" value="DnaB"/>
    <property type="match status" value="1"/>
</dbReference>
<dbReference type="InterPro" id="IPR007693">
    <property type="entry name" value="DNA_helicase_DnaB-like_N"/>
</dbReference>
<keyword evidence="8 12" id="KW-0238">DNA-binding</keyword>
<comment type="function">
    <text evidence="12">The main replicative DNA helicase, it participates in initiation and elongation during chromosome replication. Travels ahead of the DNA replisome, separating dsDNA into templates for DNA synthesis. A processive ATP-dependent 5'-3' DNA helicase it has DNA-dependent ATPase activity.</text>
</comment>
<dbReference type="GO" id="GO:0003677">
    <property type="term" value="F:DNA binding"/>
    <property type="evidence" value="ECO:0007669"/>
    <property type="project" value="UniProtKB-UniRule"/>
</dbReference>
<evidence type="ECO:0000256" key="6">
    <source>
        <dbReference type="ARBA" id="ARBA00022806"/>
    </source>
</evidence>
<evidence type="ECO:0000256" key="9">
    <source>
        <dbReference type="ARBA" id="ARBA00023235"/>
    </source>
</evidence>
<evidence type="ECO:0000256" key="4">
    <source>
        <dbReference type="ARBA" id="ARBA00022741"/>
    </source>
</evidence>
<dbReference type="InterPro" id="IPR016136">
    <property type="entry name" value="DNA_helicase_N/primase_C"/>
</dbReference>
<keyword evidence="4 12" id="KW-0547">Nucleotide-binding</keyword>
<organism evidence="14">
    <name type="scientific">Candidatus Shikimatogenerans sp. Tder</name>
    <dbReference type="NCBI Taxonomy" id="3158566"/>
    <lineage>
        <taxon>Bacteria</taxon>
        <taxon>Pseudomonadati</taxon>
        <taxon>Bacteroidota</taxon>
        <taxon>Flavobacteriia</taxon>
        <taxon>Flavobacteriales</taxon>
        <taxon>Candidatus Shikimatogenerans</taxon>
    </lineage>
</organism>
<keyword evidence="6 12" id="KW-0347">Helicase</keyword>
<dbReference type="SUPFAM" id="SSF52540">
    <property type="entry name" value="P-loop containing nucleoside triphosphate hydrolases"/>
    <property type="match status" value="1"/>
</dbReference>
<evidence type="ECO:0000256" key="7">
    <source>
        <dbReference type="ARBA" id="ARBA00022840"/>
    </source>
</evidence>
<dbReference type="GO" id="GO:0043139">
    <property type="term" value="F:5'-3' DNA helicase activity"/>
    <property type="evidence" value="ECO:0007669"/>
    <property type="project" value="UniProtKB-EC"/>
</dbReference>
<dbReference type="InterPro" id="IPR036185">
    <property type="entry name" value="DNA_heli_DnaB-like_N_sf"/>
</dbReference>
<evidence type="ECO:0000256" key="2">
    <source>
        <dbReference type="ARBA" id="ARBA00022515"/>
    </source>
</evidence>
<dbReference type="AlphaFoldDB" id="A0AAU7QRQ0"/>
<proteinExistence type="inferred from homology"/>
<dbReference type="GO" id="GO:0005524">
    <property type="term" value="F:ATP binding"/>
    <property type="evidence" value="ECO:0007669"/>
    <property type="project" value="UniProtKB-UniRule"/>
</dbReference>
<evidence type="ECO:0000256" key="10">
    <source>
        <dbReference type="ARBA" id="ARBA00048954"/>
    </source>
</evidence>
<evidence type="ECO:0000259" key="13">
    <source>
        <dbReference type="PROSITE" id="PS51199"/>
    </source>
</evidence>
<dbReference type="Pfam" id="PF03796">
    <property type="entry name" value="DnaB_C"/>
    <property type="match status" value="1"/>
</dbReference>
<keyword evidence="5 12" id="KW-0378">Hydrolase</keyword>
<keyword evidence="3 12" id="KW-0235">DNA replication</keyword>
<dbReference type="PANTHER" id="PTHR30153">
    <property type="entry name" value="REPLICATIVE DNA HELICASE DNAB"/>
    <property type="match status" value="1"/>
</dbReference>
<dbReference type="InterPro" id="IPR027417">
    <property type="entry name" value="P-loop_NTPase"/>
</dbReference>
<comment type="catalytic activity">
    <reaction evidence="10 12">
        <text>ATP + H2O = ADP + phosphate + H(+)</text>
        <dbReference type="Rhea" id="RHEA:13065"/>
        <dbReference type="ChEBI" id="CHEBI:15377"/>
        <dbReference type="ChEBI" id="CHEBI:15378"/>
        <dbReference type="ChEBI" id="CHEBI:30616"/>
        <dbReference type="ChEBI" id="CHEBI:43474"/>
        <dbReference type="ChEBI" id="CHEBI:456216"/>
        <dbReference type="EC" id="5.6.2.3"/>
    </reaction>
</comment>
<evidence type="ECO:0000256" key="5">
    <source>
        <dbReference type="ARBA" id="ARBA00022801"/>
    </source>
</evidence>
<dbReference type="InterPro" id="IPR007692">
    <property type="entry name" value="DNA_helicase_DnaB"/>
</dbReference>
<dbReference type="SUPFAM" id="SSF48024">
    <property type="entry name" value="N-terminal domain of DnaB helicase"/>
    <property type="match status" value="1"/>
</dbReference>
<feature type="domain" description="SF4 helicase" evidence="13">
    <location>
        <begin position="169"/>
        <end position="435"/>
    </location>
</feature>
<dbReference type="InterPro" id="IPR007694">
    <property type="entry name" value="DNA_helicase_DnaB-like_C"/>
</dbReference>
<keyword evidence="9" id="KW-0413">Isomerase</keyword>
<dbReference type="GO" id="GO:0005829">
    <property type="term" value="C:cytosol"/>
    <property type="evidence" value="ECO:0007669"/>
    <property type="project" value="TreeGrafter"/>
</dbReference>
<dbReference type="PANTHER" id="PTHR30153:SF2">
    <property type="entry name" value="REPLICATIVE DNA HELICASE"/>
    <property type="match status" value="1"/>
</dbReference>
<evidence type="ECO:0000256" key="8">
    <source>
        <dbReference type="ARBA" id="ARBA00023125"/>
    </source>
</evidence>
<keyword evidence="7 12" id="KW-0067">ATP-binding</keyword>
<evidence type="ECO:0000256" key="12">
    <source>
        <dbReference type="RuleBase" id="RU362085"/>
    </source>
</evidence>
<evidence type="ECO:0000256" key="11">
    <source>
        <dbReference type="NCBIfam" id="TIGR00665"/>
    </source>
</evidence>
<accession>A0AAU7QRQ0</accession>
<dbReference type="Gene3D" id="1.10.860.10">
    <property type="entry name" value="DNAb Helicase, Chain A"/>
    <property type="match status" value="1"/>
</dbReference>
<dbReference type="PROSITE" id="PS51199">
    <property type="entry name" value="SF4_HELICASE"/>
    <property type="match status" value="1"/>
</dbReference>
<dbReference type="EMBL" id="CP157895">
    <property type="protein sequence ID" value="XBT18467.1"/>
    <property type="molecule type" value="Genomic_DNA"/>
</dbReference>
<dbReference type="GO" id="GO:0006269">
    <property type="term" value="P:DNA replication, synthesis of primer"/>
    <property type="evidence" value="ECO:0007669"/>
    <property type="project" value="UniProtKB-UniRule"/>
</dbReference>
<dbReference type="GO" id="GO:0016787">
    <property type="term" value="F:hydrolase activity"/>
    <property type="evidence" value="ECO:0007669"/>
    <property type="project" value="UniProtKB-KW"/>
</dbReference>
<name>A0AAU7QRQ0_9FLAO</name>
<keyword evidence="2 12" id="KW-0639">Primosome</keyword>
<dbReference type="NCBIfam" id="TIGR00665">
    <property type="entry name" value="DnaB"/>
    <property type="match status" value="1"/>
</dbReference>
<comment type="similarity">
    <text evidence="1 12">Belongs to the helicase family. DnaB subfamily.</text>
</comment>
<reference evidence="14" key="1">
    <citation type="submission" date="2024-06" db="EMBL/GenBank/DDBJ databases">
        <title>Diversity, functionality, and evolutionary history of bacterial symbionts in false click beetles (Coleoptera, Throscidae).</title>
        <authorList>
            <person name="Wierz J.C."/>
            <person name="Malm H."/>
            <person name="Kaltenpoth M."/>
            <person name="Engl T."/>
        </authorList>
    </citation>
    <scope>NUCLEOTIDE SEQUENCE</scope>
    <source>
        <strain evidence="14">Tder</strain>
    </source>
</reference>
<evidence type="ECO:0000256" key="3">
    <source>
        <dbReference type="ARBA" id="ARBA00022705"/>
    </source>
</evidence>
<evidence type="ECO:0000256" key="1">
    <source>
        <dbReference type="ARBA" id="ARBA00008428"/>
    </source>
</evidence>
<dbReference type="CDD" id="cd00984">
    <property type="entry name" value="DnaB_C"/>
    <property type="match status" value="1"/>
</dbReference>
<evidence type="ECO:0000313" key="14">
    <source>
        <dbReference type="EMBL" id="XBT18467.1"/>
    </source>
</evidence>
<dbReference type="GO" id="GO:1990077">
    <property type="term" value="C:primosome complex"/>
    <property type="evidence" value="ECO:0007669"/>
    <property type="project" value="UniProtKB-UniRule"/>
</dbReference>
<sequence length="435" mass="51188">MNKLPYNSEIEKTIIAILLLNKKIISDIIYTINPNYFYNIKNKLLFEYIKKIYLKYKKIDILTLIDNLNINNKINFLGGEKYIINIINIIVNPSNIKHYIKILKKKYILRELIKIANNIIKDSYKDNIDILSHLYKIEKKIFSLLNNNNKKNFTTIRKILKNIKKNILFKKKNKGLLSGFISLDKVTNGWQKSDLIIIAARPGMGKTSFALSMILKILKNNKSILIYSLEMSAYQLINKLLSYSTNINFYKIKNLSFNKNDLKKINKKIKKLKKYSLYIDDSSNLSIIDFKIKSRRYLIKYNIKLIIIDYLQLMNINNKNYKFTNREQEISIISKTLKSLAKELNIPIIAISQLSRAVEIRGGDKRPILSDLRESGAIEQDADIVIFLYRANYYYQYNTNKKYEKTELIISKHRNGILKTIKIKFLKKIAKFINF</sequence>
<dbReference type="Gene3D" id="3.40.50.300">
    <property type="entry name" value="P-loop containing nucleotide triphosphate hydrolases"/>
    <property type="match status" value="1"/>
</dbReference>
<dbReference type="EC" id="5.6.2.3" evidence="11 12"/>